<dbReference type="InterPro" id="IPR005066">
    <property type="entry name" value="MoCF_OxRdtse_dimer"/>
</dbReference>
<dbReference type="InterPro" id="IPR014756">
    <property type="entry name" value="Ig_E-set"/>
</dbReference>
<keyword evidence="8" id="KW-1185">Reference proteome</keyword>
<evidence type="ECO:0000256" key="2">
    <source>
        <dbReference type="ARBA" id="ARBA00022505"/>
    </source>
</evidence>
<dbReference type="InterPro" id="IPR008335">
    <property type="entry name" value="Mopterin_OxRdtase_euk"/>
</dbReference>
<proteinExistence type="predicted"/>
<name>A0A1G6HHU3_9ACTN</name>
<feature type="domain" description="Moybdenum cofactor oxidoreductase dimerisation" evidence="6">
    <location>
        <begin position="260"/>
        <end position="349"/>
    </location>
</feature>
<dbReference type="STRING" id="1577474.GA0111570_11019"/>
<organism evidence="7 8">
    <name type="scientific">Raineyella antarctica</name>
    <dbReference type="NCBI Taxonomy" id="1577474"/>
    <lineage>
        <taxon>Bacteria</taxon>
        <taxon>Bacillati</taxon>
        <taxon>Actinomycetota</taxon>
        <taxon>Actinomycetes</taxon>
        <taxon>Propionibacteriales</taxon>
        <taxon>Propionibacteriaceae</taxon>
        <taxon>Raineyella</taxon>
    </lineage>
</organism>
<dbReference type="SUPFAM" id="SSF56524">
    <property type="entry name" value="Oxidoreductase molybdopterin-binding domain"/>
    <property type="match status" value="1"/>
</dbReference>
<evidence type="ECO:0000313" key="8">
    <source>
        <dbReference type="Proteomes" id="UP000199086"/>
    </source>
</evidence>
<evidence type="ECO:0000256" key="4">
    <source>
        <dbReference type="ARBA" id="ARBA00023002"/>
    </source>
</evidence>
<reference evidence="7 8" key="1">
    <citation type="submission" date="2016-06" db="EMBL/GenBank/DDBJ databases">
        <authorList>
            <person name="Olsen C.W."/>
            <person name="Carey S."/>
            <person name="Hinshaw L."/>
            <person name="Karasin A.I."/>
        </authorList>
    </citation>
    <scope>NUCLEOTIDE SEQUENCE [LARGE SCALE GENOMIC DNA]</scope>
    <source>
        <strain evidence="7 8">LZ-22</strain>
    </source>
</reference>
<evidence type="ECO:0000259" key="5">
    <source>
        <dbReference type="Pfam" id="PF00174"/>
    </source>
</evidence>
<dbReference type="GO" id="GO:0006790">
    <property type="term" value="P:sulfur compound metabolic process"/>
    <property type="evidence" value="ECO:0007669"/>
    <property type="project" value="TreeGrafter"/>
</dbReference>
<evidence type="ECO:0000313" key="7">
    <source>
        <dbReference type="EMBL" id="SDB93515.1"/>
    </source>
</evidence>
<gene>
    <name evidence="7" type="ORF">GA0111570_11019</name>
</gene>
<dbReference type="PRINTS" id="PR00407">
    <property type="entry name" value="EUMOPTERIN"/>
</dbReference>
<dbReference type="Gene3D" id="2.60.40.650">
    <property type="match status" value="1"/>
</dbReference>
<dbReference type="Pfam" id="PF00174">
    <property type="entry name" value="Oxidored_molyb"/>
    <property type="match status" value="1"/>
</dbReference>
<dbReference type="Proteomes" id="UP000199086">
    <property type="component" value="Unassembled WGS sequence"/>
</dbReference>
<evidence type="ECO:0000256" key="3">
    <source>
        <dbReference type="ARBA" id="ARBA00022723"/>
    </source>
</evidence>
<dbReference type="PANTHER" id="PTHR19372">
    <property type="entry name" value="SULFITE REDUCTASE"/>
    <property type="match status" value="1"/>
</dbReference>
<dbReference type="SUPFAM" id="SSF81296">
    <property type="entry name" value="E set domains"/>
    <property type="match status" value="1"/>
</dbReference>
<dbReference type="GO" id="GO:0030151">
    <property type="term" value="F:molybdenum ion binding"/>
    <property type="evidence" value="ECO:0007669"/>
    <property type="project" value="InterPro"/>
</dbReference>
<protein>
    <submittedName>
        <fullName evidence="7">Mo-co oxidoreductase dimerisation domain-containing protein</fullName>
    </submittedName>
</protein>
<keyword evidence="3" id="KW-0479">Metal-binding</keyword>
<keyword evidence="2" id="KW-0500">Molybdenum</keyword>
<dbReference type="InterPro" id="IPR036374">
    <property type="entry name" value="OxRdtase_Mopterin-bd_sf"/>
</dbReference>
<dbReference type="Gene3D" id="3.90.420.10">
    <property type="entry name" value="Oxidoreductase, molybdopterin-binding domain"/>
    <property type="match status" value="1"/>
</dbReference>
<dbReference type="EMBL" id="FMYF01000010">
    <property type="protein sequence ID" value="SDB93515.1"/>
    <property type="molecule type" value="Genomic_DNA"/>
</dbReference>
<evidence type="ECO:0000259" key="6">
    <source>
        <dbReference type="Pfam" id="PF03404"/>
    </source>
</evidence>
<dbReference type="InterPro" id="IPR000572">
    <property type="entry name" value="OxRdtase_Mopterin-bd_dom"/>
</dbReference>
<accession>A0A1G6HHU3</accession>
<dbReference type="GO" id="GO:0008482">
    <property type="term" value="F:sulfite oxidase activity"/>
    <property type="evidence" value="ECO:0007669"/>
    <property type="project" value="TreeGrafter"/>
</dbReference>
<dbReference type="GO" id="GO:0043546">
    <property type="term" value="F:molybdopterin cofactor binding"/>
    <property type="evidence" value="ECO:0007669"/>
    <property type="project" value="TreeGrafter"/>
</dbReference>
<dbReference type="GO" id="GO:0020037">
    <property type="term" value="F:heme binding"/>
    <property type="evidence" value="ECO:0007669"/>
    <property type="project" value="TreeGrafter"/>
</dbReference>
<dbReference type="RefSeq" id="WP_139283252.1">
    <property type="nucleotide sequence ID" value="NZ_FMYF01000010.1"/>
</dbReference>
<dbReference type="OrthoDB" id="9795587at2"/>
<dbReference type="AlphaFoldDB" id="A0A1G6HHU3"/>
<sequence>MDVPQSPDRFSLVELQNAFRNRGMPLEALRSDITPTGLHYLLVHFDIPEVDADSWRLRIDGHVDTPLSLSLADLLARPSRSVPVTLECAGNGRGRMAPRAESQPWLLEAIGTADWTGTPLRGVLAEAGLRDGAVEWVFTGADHGMQGGVEQDYQRALTLAEADGEDVLLAYAMNGRPLEPQHGAPVRLLVPGWYGMTSVKWLTRIEAVTEPFGGYQQAEAYRYQSDPEDPGEPVTRIRVRALMVPPGFPDFPDRQRYVDAGPVTIRGRAWSGQAPVVRVEVGVDGQWCEARLEAAPGRYAWRAWSGEVDLAPGPHVLACRATDAAGNTQPEEVWNVQGMGNNAVQQVPVLARSGVR</sequence>
<keyword evidence="4" id="KW-0560">Oxidoreductase</keyword>
<comment type="cofactor">
    <cofactor evidence="1">
        <name>Mo-molybdopterin</name>
        <dbReference type="ChEBI" id="CHEBI:71302"/>
    </cofactor>
</comment>
<dbReference type="Pfam" id="PF03404">
    <property type="entry name" value="Mo-co_dimer"/>
    <property type="match status" value="1"/>
</dbReference>
<feature type="domain" description="Oxidoreductase molybdopterin-binding" evidence="5">
    <location>
        <begin position="44"/>
        <end position="215"/>
    </location>
</feature>
<dbReference type="CDD" id="cd02110">
    <property type="entry name" value="SO_family_Moco_dimer"/>
    <property type="match status" value="1"/>
</dbReference>
<evidence type="ECO:0000256" key="1">
    <source>
        <dbReference type="ARBA" id="ARBA00001924"/>
    </source>
</evidence>
<dbReference type="PANTHER" id="PTHR19372:SF7">
    <property type="entry name" value="SULFITE OXIDASE, MITOCHONDRIAL"/>
    <property type="match status" value="1"/>
</dbReference>